<comment type="caution">
    <text evidence="4">The sequence shown here is derived from an EMBL/GenBank/DDBJ whole genome shotgun (WGS) entry which is preliminary data.</text>
</comment>
<evidence type="ECO:0000256" key="1">
    <source>
        <dbReference type="ARBA" id="ARBA00022630"/>
    </source>
</evidence>
<name>E8KG30_9PAST</name>
<keyword evidence="5" id="KW-1185">Reference proteome</keyword>
<evidence type="ECO:0000313" key="5">
    <source>
        <dbReference type="Proteomes" id="UP000005467"/>
    </source>
</evidence>
<dbReference type="GO" id="GO:0016491">
    <property type="term" value="F:oxidoreductase activity"/>
    <property type="evidence" value="ECO:0007669"/>
    <property type="project" value="UniProtKB-KW"/>
</dbReference>
<dbReference type="AlphaFoldDB" id="E8KG30"/>
<sequence length="246" mass="28428">MTEQEVWEMVDSFAYAAELVMKAGFDGVEIHGANGWLIQQFMSAATNLRTDYWGGNLEKRMRFPLAIVDKIDEMRKKYNRPDFIIGYRFSPEEPGEDGIMMKETLALVDALLEKPLQYLHISLWDFYKKVRRGADTNLTRVQVVHDRINGRMPFFASGNLYTADDMLNAYQTGWVESVSIGKSIMLNPNLVELIQTGREAEIESTFDWEKADYYRYTPAMLQGTMAGTDFFPPSKQNGVRYRTNYF</sequence>
<keyword evidence="1" id="KW-0285">Flavoprotein</keyword>
<organism evidence="4 5">
    <name type="scientific">Actinobacillus ureae ATCC 25976</name>
    <dbReference type="NCBI Taxonomy" id="887324"/>
    <lineage>
        <taxon>Bacteria</taxon>
        <taxon>Pseudomonadati</taxon>
        <taxon>Pseudomonadota</taxon>
        <taxon>Gammaproteobacteria</taxon>
        <taxon>Pasteurellales</taxon>
        <taxon>Pasteurellaceae</taxon>
        <taxon>Actinobacillus</taxon>
    </lineage>
</organism>
<dbReference type="InterPro" id="IPR013785">
    <property type="entry name" value="Aldolase_TIM"/>
</dbReference>
<dbReference type="HOGENOM" id="CLU_012153_2_3_6"/>
<dbReference type="Proteomes" id="UP000005467">
    <property type="component" value="Unassembled WGS sequence"/>
</dbReference>
<dbReference type="EMBL" id="AEVG01000055">
    <property type="protein sequence ID" value="EFX92154.1"/>
    <property type="molecule type" value="Genomic_DNA"/>
</dbReference>
<evidence type="ECO:0000256" key="2">
    <source>
        <dbReference type="ARBA" id="ARBA00023002"/>
    </source>
</evidence>
<dbReference type="PANTHER" id="PTHR43656:SF2">
    <property type="entry name" value="BINDING OXIDOREDUCTASE, PUTATIVE (AFU_ORTHOLOGUE AFUA_2G08260)-RELATED"/>
    <property type="match status" value="1"/>
</dbReference>
<evidence type="ECO:0000313" key="4">
    <source>
        <dbReference type="EMBL" id="EFX92154.1"/>
    </source>
</evidence>
<evidence type="ECO:0000259" key="3">
    <source>
        <dbReference type="Pfam" id="PF00724"/>
    </source>
</evidence>
<dbReference type="InterPro" id="IPR051799">
    <property type="entry name" value="NADH_flavin_oxidoreductase"/>
</dbReference>
<dbReference type="Pfam" id="PF00724">
    <property type="entry name" value="Oxidored_FMN"/>
    <property type="match status" value="1"/>
</dbReference>
<dbReference type="InterPro" id="IPR001155">
    <property type="entry name" value="OxRdtase_FMN_N"/>
</dbReference>
<proteinExistence type="predicted"/>
<accession>E8KG30</accession>
<dbReference type="Gene3D" id="3.20.20.70">
    <property type="entry name" value="Aldolase class I"/>
    <property type="match status" value="1"/>
</dbReference>
<keyword evidence="2" id="KW-0560">Oxidoreductase</keyword>
<protein>
    <submittedName>
        <fullName evidence="4">Oxidoreductase, FAD/FMN-binding protein</fullName>
    </submittedName>
</protein>
<reference evidence="4 5" key="1">
    <citation type="submission" date="2011-01" db="EMBL/GenBank/DDBJ databases">
        <authorList>
            <person name="Muzny D."/>
            <person name="Qin X."/>
            <person name="Deng J."/>
            <person name="Jiang H."/>
            <person name="Liu Y."/>
            <person name="Qu J."/>
            <person name="Song X.-Z."/>
            <person name="Zhang L."/>
            <person name="Thornton R."/>
            <person name="Coyle M."/>
            <person name="Francisco L."/>
            <person name="Jackson L."/>
            <person name="Javaid M."/>
            <person name="Korchina V."/>
            <person name="Kovar C."/>
            <person name="Mata R."/>
            <person name="Mathew T."/>
            <person name="Ngo R."/>
            <person name="Nguyen L."/>
            <person name="Nguyen N."/>
            <person name="Okwuonu G."/>
            <person name="Ongeri F."/>
            <person name="Pham C."/>
            <person name="Simmons D."/>
            <person name="Wilczek-Boney K."/>
            <person name="Hale W."/>
            <person name="Jakkamsetti A."/>
            <person name="Pham P."/>
            <person name="Ruth R."/>
            <person name="San Lucas F."/>
            <person name="Warren J."/>
            <person name="Zhang J."/>
            <person name="Zhao Z."/>
            <person name="Zhou C."/>
            <person name="Zhu D."/>
            <person name="Lee S."/>
            <person name="Bess C."/>
            <person name="Blankenburg K."/>
            <person name="Forbes L."/>
            <person name="Fu Q."/>
            <person name="Gubbala S."/>
            <person name="Hirani K."/>
            <person name="Jayaseelan J.C."/>
            <person name="Lara F."/>
            <person name="Munidasa M."/>
            <person name="Palculict T."/>
            <person name="Patil S."/>
            <person name="Pu L.-L."/>
            <person name="Saada N."/>
            <person name="Tang L."/>
            <person name="Weissenberger G."/>
            <person name="Zhu Y."/>
            <person name="Hemphill L."/>
            <person name="Shang Y."/>
            <person name="Youmans B."/>
            <person name="Ayvaz T."/>
            <person name="Ross M."/>
            <person name="Santibanez J."/>
            <person name="Aqrawi P."/>
            <person name="Gross S."/>
            <person name="Joshi V."/>
            <person name="Fowler G."/>
            <person name="Nazareth L."/>
            <person name="Reid J."/>
            <person name="Worley K."/>
            <person name="Petrosino J."/>
            <person name="Highlander S."/>
            <person name="Gibbs R."/>
        </authorList>
    </citation>
    <scope>NUCLEOTIDE SEQUENCE [LARGE SCALE GENOMIC DNA]</scope>
    <source>
        <strain evidence="4 5">ATCC 25976</strain>
    </source>
</reference>
<dbReference type="GO" id="GO:0010181">
    <property type="term" value="F:FMN binding"/>
    <property type="evidence" value="ECO:0007669"/>
    <property type="project" value="InterPro"/>
</dbReference>
<dbReference type="SUPFAM" id="SSF51395">
    <property type="entry name" value="FMN-linked oxidoreductases"/>
    <property type="match status" value="1"/>
</dbReference>
<gene>
    <name evidence="4" type="ORF">HMPREF0027_0797</name>
</gene>
<dbReference type="PANTHER" id="PTHR43656">
    <property type="entry name" value="BINDING OXIDOREDUCTASE, PUTATIVE (AFU_ORTHOLOGUE AFUA_2G08260)-RELATED"/>
    <property type="match status" value="1"/>
</dbReference>
<feature type="domain" description="NADH:flavin oxidoreductase/NADH oxidase N-terminal" evidence="3">
    <location>
        <begin position="1"/>
        <end position="200"/>
    </location>
</feature>